<reference evidence="7" key="1">
    <citation type="journal article" date="2019" name="Int. J. Syst. Evol. Microbiol.">
        <title>The Global Catalogue of Microorganisms (GCM) 10K type strain sequencing project: providing services to taxonomists for standard genome sequencing and annotation.</title>
        <authorList>
            <consortium name="The Broad Institute Genomics Platform"/>
            <consortium name="The Broad Institute Genome Sequencing Center for Infectious Disease"/>
            <person name="Wu L."/>
            <person name="Ma J."/>
        </authorList>
    </citation>
    <scope>NUCLEOTIDE SEQUENCE [LARGE SCALE GENOMIC DNA]</scope>
    <source>
        <strain evidence="7">JCM 18050</strain>
    </source>
</reference>
<name>A0ABP9NCZ0_9GAMM</name>
<evidence type="ECO:0000256" key="1">
    <source>
        <dbReference type="ARBA" id="ARBA00005189"/>
    </source>
</evidence>
<accession>A0ABP9NCZ0</accession>
<dbReference type="GO" id="GO:0016746">
    <property type="term" value="F:acyltransferase activity"/>
    <property type="evidence" value="ECO:0007669"/>
    <property type="project" value="UniProtKB-KW"/>
</dbReference>
<evidence type="ECO:0000313" key="7">
    <source>
        <dbReference type="Proteomes" id="UP001500171"/>
    </source>
</evidence>
<evidence type="ECO:0000256" key="4">
    <source>
        <dbReference type="SAM" id="Phobius"/>
    </source>
</evidence>
<dbReference type="CDD" id="cd07989">
    <property type="entry name" value="LPLAT_AGPAT-like"/>
    <property type="match status" value="1"/>
</dbReference>
<evidence type="ECO:0000313" key="6">
    <source>
        <dbReference type="EMBL" id="GAA5114869.1"/>
    </source>
</evidence>
<dbReference type="SMART" id="SM00563">
    <property type="entry name" value="PlsC"/>
    <property type="match status" value="1"/>
</dbReference>
<keyword evidence="4" id="KW-1133">Transmembrane helix</keyword>
<keyword evidence="2" id="KW-0808">Transferase</keyword>
<dbReference type="RefSeq" id="WP_345492734.1">
    <property type="nucleotide sequence ID" value="NZ_BAABHY010000014.1"/>
</dbReference>
<feature type="transmembrane region" description="Helical" evidence="4">
    <location>
        <begin position="12"/>
        <end position="40"/>
    </location>
</feature>
<keyword evidence="3 6" id="KW-0012">Acyltransferase</keyword>
<proteinExistence type="predicted"/>
<organism evidence="6 7">
    <name type="scientific">Orbus sasakiae</name>
    <dbReference type="NCBI Taxonomy" id="1078475"/>
    <lineage>
        <taxon>Bacteria</taxon>
        <taxon>Pseudomonadati</taxon>
        <taxon>Pseudomonadota</taxon>
        <taxon>Gammaproteobacteria</taxon>
        <taxon>Orbales</taxon>
        <taxon>Orbaceae</taxon>
        <taxon>Orbus</taxon>
    </lineage>
</organism>
<feature type="domain" description="Phospholipid/glycerol acyltransferase" evidence="5">
    <location>
        <begin position="91"/>
        <end position="199"/>
    </location>
</feature>
<keyword evidence="7" id="KW-1185">Reference proteome</keyword>
<protein>
    <submittedName>
        <fullName evidence="6">Lysophospholipid acyltransferase family protein</fullName>
    </submittedName>
</protein>
<feature type="transmembrane region" description="Helical" evidence="4">
    <location>
        <begin position="52"/>
        <end position="69"/>
    </location>
</feature>
<evidence type="ECO:0000256" key="3">
    <source>
        <dbReference type="ARBA" id="ARBA00023315"/>
    </source>
</evidence>
<dbReference type="InterPro" id="IPR002123">
    <property type="entry name" value="Plipid/glycerol_acylTrfase"/>
</dbReference>
<sequence length="269" mass="30851">MHYLLNKLNQLWRIFATAFGFTLFGLGGLIILSTLWFSLIRLFIWDKHRRHIIAQYSISFSFTFFLWLIKGLRVIDYRFTGLEKLRQDKSCLVIANHPSLLDFVLLASVMPRCDCMVKESLLNNIFVRGVIKAAGYIPNSKASKMLPHCLDTLAEDGRILIFPEGTRSIPGEPITLQRGAANIALRCQADIRLIHIECNPPMLIKHQKWYDVPPTKPFFDIRIGEKVAIADFADDNITVSARKLTRYLTSKLSHTTNKINYKENNEPVT</sequence>
<dbReference type="PANTHER" id="PTHR10434">
    <property type="entry name" value="1-ACYL-SN-GLYCEROL-3-PHOSPHATE ACYLTRANSFERASE"/>
    <property type="match status" value="1"/>
</dbReference>
<evidence type="ECO:0000256" key="2">
    <source>
        <dbReference type="ARBA" id="ARBA00022679"/>
    </source>
</evidence>
<comment type="pathway">
    <text evidence="1">Lipid metabolism.</text>
</comment>
<dbReference type="Pfam" id="PF01553">
    <property type="entry name" value="Acyltransferase"/>
    <property type="match status" value="1"/>
</dbReference>
<comment type="caution">
    <text evidence="6">The sequence shown here is derived from an EMBL/GenBank/DDBJ whole genome shotgun (WGS) entry which is preliminary data.</text>
</comment>
<keyword evidence="4" id="KW-0812">Transmembrane</keyword>
<dbReference type="SUPFAM" id="SSF69593">
    <property type="entry name" value="Glycerol-3-phosphate (1)-acyltransferase"/>
    <property type="match status" value="1"/>
</dbReference>
<dbReference type="EMBL" id="BAABHY010000014">
    <property type="protein sequence ID" value="GAA5114869.1"/>
    <property type="molecule type" value="Genomic_DNA"/>
</dbReference>
<gene>
    <name evidence="6" type="ORF">GCM10023211_24980</name>
</gene>
<keyword evidence="4" id="KW-0472">Membrane</keyword>
<evidence type="ECO:0000259" key="5">
    <source>
        <dbReference type="SMART" id="SM00563"/>
    </source>
</evidence>
<dbReference type="Proteomes" id="UP001500171">
    <property type="component" value="Unassembled WGS sequence"/>
</dbReference>
<dbReference type="PANTHER" id="PTHR10434:SF66">
    <property type="entry name" value="PHOSPHOLIPID_GLYCEROL ACYLTRANSFERASE DOMAIN-CONTAINING PROTEIN"/>
    <property type="match status" value="1"/>
</dbReference>